<feature type="domain" description="Sulfatase N-terminal" evidence="5">
    <location>
        <begin position="52"/>
        <end position="409"/>
    </location>
</feature>
<evidence type="ECO:0000256" key="1">
    <source>
        <dbReference type="ARBA" id="ARBA00022723"/>
    </source>
</evidence>
<keyword evidence="2" id="KW-0106">Calcium</keyword>
<protein>
    <submittedName>
        <fullName evidence="6">Arylsulfatase B (ASB) (N-acetylgalactosamine-4-sulfatase) (G4S)</fullName>
    </submittedName>
</protein>
<evidence type="ECO:0000313" key="7">
    <source>
        <dbReference type="Proteomes" id="UP001642464"/>
    </source>
</evidence>
<dbReference type="Proteomes" id="UP001642464">
    <property type="component" value="Unassembled WGS sequence"/>
</dbReference>
<evidence type="ECO:0000256" key="4">
    <source>
        <dbReference type="SAM" id="MobiDB-lite"/>
    </source>
</evidence>
<evidence type="ECO:0000256" key="3">
    <source>
        <dbReference type="ARBA" id="ARBA00023180"/>
    </source>
</evidence>
<name>A0ABP0JHN9_9DINO</name>
<dbReference type="Pfam" id="PF00884">
    <property type="entry name" value="Sulfatase"/>
    <property type="match status" value="3"/>
</dbReference>
<keyword evidence="1" id="KW-0479">Metal-binding</keyword>
<comment type="caution">
    <text evidence="6">The sequence shown here is derived from an EMBL/GenBank/DDBJ whole genome shotgun (WGS) entry which is preliminary data.</text>
</comment>
<feature type="domain" description="Sulfatase N-terminal" evidence="5">
    <location>
        <begin position="1113"/>
        <end position="1269"/>
    </location>
</feature>
<evidence type="ECO:0000259" key="5">
    <source>
        <dbReference type="Pfam" id="PF00884"/>
    </source>
</evidence>
<reference evidence="6 7" key="1">
    <citation type="submission" date="2024-02" db="EMBL/GenBank/DDBJ databases">
        <authorList>
            <person name="Chen Y."/>
            <person name="Shah S."/>
            <person name="Dougan E. K."/>
            <person name="Thang M."/>
            <person name="Chan C."/>
        </authorList>
    </citation>
    <scope>NUCLEOTIDE SEQUENCE [LARGE SCALE GENOMIC DNA]</scope>
</reference>
<dbReference type="PANTHER" id="PTHR10342">
    <property type="entry name" value="ARYLSULFATASE"/>
    <property type="match status" value="1"/>
</dbReference>
<dbReference type="Gene3D" id="3.40.720.10">
    <property type="entry name" value="Alkaline Phosphatase, subunit A"/>
    <property type="match status" value="4"/>
</dbReference>
<dbReference type="EMBL" id="CAXAMM010007343">
    <property type="protein sequence ID" value="CAK9013922.1"/>
    <property type="molecule type" value="Genomic_DNA"/>
</dbReference>
<dbReference type="InterPro" id="IPR000917">
    <property type="entry name" value="Sulfatase_N"/>
</dbReference>
<feature type="domain" description="Sulfatase N-terminal" evidence="5">
    <location>
        <begin position="747"/>
        <end position="884"/>
    </location>
</feature>
<feature type="compositionally biased region" description="Basic and acidic residues" evidence="4">
    <location>
        <begin position="9"/>
        <end position="21"/>
    </location>
</feature>
<feature type="non-terminal residue" evidence="6">
    <location>
        <position position="1293"/>
    </location>
</feature>
<dbReference type="PANTHER" id="PTHR10342:SF274">
    <property type="entry name" value="ARYLSULFATASE B"/>
    <property type="match status" value="1"/>
</dbReference>
<dbReference type="InterPro" id="IPR017850">
    <property type="entry name" value="Alkaline_phosphatase_core_sf"/>
</dbReference>
<dbReference type="Gene3D" id="3.30.1120.10">
    <property type="match status" value="2"/>
</dbReference>
<accession>A0ABP0JHN9</accession>
<dbReference type="SUPFAM" id="SSF53649">
    <property type="entry name" value="Alkaline phosphatase-like"/>
    <property type="match status" value="3"/>
</dbReference>
<dbReference type="CDD" id="cd16029">
    <property type="entry name" value="4-S"/>
    <property type="match status" value="1"/>
</dbReference>
<evidence type="ECO:0000313" key="6">
    <source>
        <dbReference type="EMBL" id="CAK9013922.1"/>
    </source>
</evidence>
<keyword evidence="7" id="KW-1185">Reference proteome</keyword>
<keyword evidence="3" id="KW-0325">Glycoprotein</keyword>
<feature type="non-terminal residue" evidence="6">
    <location>
        <position position="1"/>
    </location>
</feature>
<proteinExistence type="predicted"/>
<gene>
    <name evidence="6" type="ORF">SCF082_LOCUS12129</name>
</gene>
<organism evidence="6 7">
    <name type="scientific">Durusdinium trenchii</name>
    <dbReference type="NCBI Taxonomy" id="1381693"/>
    <lineage>
        <taxon>Eukaryota</taxon>
        <taxon>Sar</taxon>
        <taxon>Alveolata</taxon>
        <taxon>Dinophyceae</taxon>
        <taxon>Suessiales</taxon>
        <taxon>Symbiodiniaceae</taxon>
        <taxon>Durusdinium</taxon>
    </lineage>
</organism>
<dbReference type="InterPro" id="IPR047115">
    <property type="entry name" value="ARSB"/>
</dbReference>
<sequence>GLRGVEVGEELRRKRREESRTARGAARMGRWTVATLLVLASCVLATVDAGKPNILLVLVDDLGWGNLGFRAGDPHEHATTKEEMVTPTIDGLVKTGLLLNRHYTFNFCSPTRSALQTGRLPVHVVVNDVDPINHNPDDPVSGFSGIPRMMTGLAEKMREAGYRTAMTGKWDAGMATHEQTPMGRGYETFVGYFHHANDYWEQTLGGPSTGKVDKCYEQGHHIVDLWNTTGPAVGRNGTVYEEEIFTENSLKVIREHDTKDPLFLFHSFHLIHTPLEVPKDFEDKFAFLKEVGQRKYAAMVNYMDTALGKIVDALKAKGMWDNTLMVLSSDNGGPIYASVDPVDVLNPPIFGGANNLPLRGGKLSDWEGGIRVNAFVSGGFLPEKQRGKTLEHYVHVADWYTTFCDIVGVDAHDGRAAKYNLPAVDGINQWPLISGKVDKALRTEMYISRNTLIQGDWKVITGSDPDIFIGGVIPLPDSKLLHKTVPMNGYWAGYGINAIARTLTSFKLCIPACMYNIKEDPNEHHDIFHKNKELGRKMMARLDELNESYFEPDRGTQHLESCDVFLNKYGGFYGPFLDLPTPPEPPAAPQRVATDSEARKMARVAEMALALLAAMLAMGQVEAGKPNILLVLVDDLGWGNLGFRAGDPHKHATTKEEMVTPTIDALVEQGLLLNRHYTYNYCSPTRSSLQTGRLPVHVAVDNIDPIAYNAEDSGFSGIPRMMTGLAEKMHEAGYCTAMTGKWDAGMATHEQRRWDFEDKFAFLKDESRRKYAAMVNCMDTALGKIVGALKAKGMWDNTLMVLSSDNGGPIYATPSPFHLLEAPIFGGANNLPLRGGKLSDWEGGIRVNAFVSGGFLPKKQRGKTLEHYVHVADWYTTFCGIAGVDSFDARAAKYNLPAVDGVNQWPLIAGEVDDPVRTEIYISKFTLIQGDLKIITGSDLNIFNSGGLPFPDSKLAHKIVPFSGYWPGYGAEAVGHTLSSISLCLPACLFNIKEDPNEHHDIFHKNKELGRKMMARLDELNESYFEPDRGTQHLESCDVFINKYGGFYGPFLDLPTPIPHVSDSQALRDTLRNRMRSARGVVGGMRVTVRSAVLLLAAMTGGVLTARVDAGKPNILLVLVDDLGWGNLGFRAGDPHKHATTKEEMVTPTIDALVEHGLLLNRHYTFNFCSPTRSALQTGRLPVHVVVDNIDPIAYNPKDPVSGFSGVPRMMTGLAEKMREAGYRTAMTGKWDAGMATHEQTPMGRGYETFVGYFHHANDYWEQTTSGPSTGTVDMCVQQGHHIVDLWNTTGPA</sequence>
<feature type="region of interest" description="Disordered" evidence="4">
    <location>
        <begin position="1"/>
        <end position="24"/>
    </location>
</feature>
<evidence type="ECO:0000256" key="2">
    <source>
        <dbReference type="ARBA" id="ARBA00022837"/>
    </source>
</evidence>